<dbReference type="SUPFAM" id="SSF51735">
    <property type="entry name" value="NAD(P)-binding Rossmann-fold domains"/>
    <property type="match status" value="1"/>
</dbReference>
<dbReference type="CDD" id="cd08267">
    <property type="entry name" value="MDR1"/>
    <property type="match status" value="1"/>
</dbReference>
<protein>
    <submittedName>
        <fullName evidence="3">Chaperonin 10-like protein</fullName>
    </submittedName>
</protein>
<dbReference type="Gene3D" id="3.90.180.10">
    <property type="entry name" value="Medium-chain alcohol dehydrogenases, catalytic domain"/>
    <property type="match status" value="1"/>
</dbReference>
<keyword evidence="4" id="KW-1185">Reference proteome</keyword>
<dbReference type="Pfam" id="PF13602">
    <property type="entry name" value="ADH_zinc_N_2"/>
    <property type="match status" value="1"/>
</dbReference>
<proteinExistence type="predicted"/>
<dbReference type="SMART" id="SM00829">
    <property type="entry name" value="PKS_ER"/>
    <property type="match status" value="1"/>
</dbReference>
<evidence type="ECO:0000313" key="4">
    <source>
        <dbReference type="Proteomes" id="UP000813461"/>
    </source>
</evidence>
<dbReference type="AlphaFoldDB" id="A0A8K0R9I5"/>
<dbReference type="PANTHER" id="PTHR11695">
    <property type="entry name" value="ALCOHOL DEHYDROGENASE RELATED"/>
    <property type="match status" value="1"/>
</dbReference>
<dbReference type="InterPro" id="IPR020843">
    <property type="entry name" value="ER"/>
</dbReference>
<dbReference type="Proteomes" id="UP000813461">
    <property type="component" value="Unassembled WGS sequence"/>
</dbReference>
<dbReference type="EMBL" id="JAGMVJ010000006">
    <property type="protein sequence ID" value="KAH7089980.1"/>
    <property type="molecule type" value="Genomic_DNA"/>
</dbReference>
<dbReference type="Gene3D" id="3.40.50.720">
    <property type="entry name" value="NAD(P)-binding Rossmann-like Domain"/>
    <property type="match status" value="1"/>
</dbReference>
<dbReference type="GO" id="GO:0005739">
    <property type="term" value="C:mitochondrion"/>
    <property type="evidence" value="ECO:0007669"/>
    <property type="project" value="TreeGrafter"/>
</dbReference>
<reference evidence="3" key="1">
    <citation type="journal article" date="2021" name="Nat. Commun.">
        <title>Genetic determinants of endophytism in the Arabidopsis root mycobiome.</title>
        <authorList>
            <person name="Mesny F."/>
            <person name="Miyauchi S."/>
            <person name="Thiergart T."/>
            <person name="Pickel B."/>
            <person name="Atanasova L."/>
            <person name="Karlsson M."/>
            <person name="Huettel B."/>
            <person name="Barry K.W."/>
            <person name="Haridas S."/>
            <person name="Chen C."/>
            <person name="Bauer D."/>
            <person name="Andreopoulos W."/>
            <person name="Pangilinan J."/>
            <person name="LaButti K."/>
            <person name="Riley R."/>
            <person name="Lipzen A."/>
            <person name="Clum A."/>
            <person name="Drula E."/>
            <person name="Henrissat B."/>
            <person name="Kohler A."/>
            <person name="Grigoriev I.V."/>
            <person name="Martin F.M."/>
            <person name="Hacquard S."/>
        </authorList>
    </citation>
    <scope>NUCLEOTIDE SEQUENCE</scope>
    <source>
        <strain evidence="3">MPI-SDFR-AT-0120</strain>
    </source>
</reference>
<evidence type="ECO:0000313" key="3">
    <source>
        <dbReference type="EMBL" id="KAH7089980.1"/>
    </source>
</evidence>
<dbReference type="InterPro" id="IPR036291">
    <property type="entry name" value="NAD(P)-bd_dom_sf"/>
</dbReference>
<organism evidence="3 4">
    <name type="scientific">Paraphoma chrysanthemicola</name>
    <dbReference type="NCBI Taxonomy" id="798071"/>
    <lineage>
        <taxon>Eukaryota</taxon>
        <taxon>Fungi</taxon>
        <taxon>Dikarya</taxon>
        <taxon>Ascomycota</taxon>
        <taxon>Pezizomycotina</taxon>
        <taxon>Dothideomycetes</taxon>
        <taxon>Pleosporomycetidae</taxon>
        <taxon>Pleosporales</taxon>
        <taxon>Pleosporineae</taxon>
        <taxon>Phaeosphaeriaceae</taxon>
        <taxon>Paraphoma</taxon>
    </lineage>
</organism>
<dbReference type="PANTHER" id="PTHR11695:SF294">
    <property type="entry name" value="RETICULON-4-INTERACTING PROTEIN 1, MITOCHONDRIAL"/>
    <property type="match status" value="1"/>
</dbReference>
<dbReference type="OrthoDB" id="201656at2759"/>
<dbReference type="Pfam" id="PF08240">
    <property type="entry name" value="ADH_N"/>
    <property type="match status" value="1"/>
</dbReference>
<dbReference type="InterPro" id="IPR011032">
    <property type="entry name" value="GroES-like_sf"/>
</dbReference>
<sequence length="360" mass="38120">MSTMRAYTHTARGSPSTVLQPSTLPKPSISSPTHLLIRTMHCALNPGASIFLHLLPFVFRASPAIPELDFAGIVEGIGSDVVDVKVGDEIFGSIPVGQHARTTSGSLAEYIVVERSRVVKKPANTTLSEAAGLGVAGSTALDLVKAAKLKNGDAVLVNGAAGGIGHLVVQICMNKVGPSGRVVAICSRSNVDWVKELGTGVGNGEVWVIDREAEDLVPKLVREYGDERFDVLIDAVGIQEVFDNCPDFLKEGKPYVTVGPKLGDYTYSSMLSMIGATAKNLLWPKILGGTPRPYVQVAAAATQVSMKELAEMVEKGVLKVHVGTLVEWDKTMEAYKKLLSGHAGGKVVVAVGDSENPTHN</sequence>
<comment type="caution">
    <text evidence="3">The sequence shown here is derived from an EMBL/GenBank/DDBJ whole genome shotgun (WGS) entry which is preliminary data.</text>
</comment>
<dbReference type="InterPro" id="IPR013154">
    <property type="entry name" value="ADH-like_N"/>
</dbReference>
<evidence type="ECO:0000259" key="2">
    <source>
        <dbReference type="SMART" id="SM00829"/>
    </source>
</evidence>
<dbReference type="GO" id="GO:0016491">
    <property type="term" value="F:oxidoreductase activity"/>
    <property type="evidence" value="ECO:0007669"/>
    <property type="project" value="InterPro"/>
</dbReference>
<dbReference type="SUPFAM" id="SSF50129">
    <property type="entry name" value="GroES-like"/>
    <property type="match status" value="1"/>
</dbReference>
<gene>
    <name evidence="3" type="ORF">FB567DRAFT_315699</name>
</gene>
<feature type="domain" description="Enoyl reductase (ER)" evidence="2">
    <location>
        <begin position="13"/>
        <end position="349"/>
    </location>
</feature>
<accession>A0A8K0R9I5</accession>
<dbReference type="InterPro" id="IPR050700">
    <property type="entry name" value="YIM1/Zinc_Alcohol_DH_Fams"/>
</dbReference>
<feature type="region of interest" description="Disordered" evidence="1">
    <location>
        <begin position="1"/>
        <end position="24"/>
    </location>
</feature>
<name>A0A8K0R9I5_9PLEO</name>
<evidence type="ECO:0000256" key="1">
    <source>
        <dbReference type="SAM" id="MobiDB-lite"/>
    </source>
</evidence>